<dbReference type="EMBL" id="JAAITA010000006">
    <property type="protein sequence ID" value="NSJ85840.1"/>
    <property type="molecule type" value="Genomic_DNA"/>
</dbReference>
<keyword evidence="2" id="KW-1185">Reference proteome</keyword>
<gene>
    <name evidence="1" type="ORF">G5A70_06575</name>
</gene>
<name>A0ABX2I7B8_BLAHA</name>
<sequence>MEHRKAFYRTEGKHYRQEAEAEKEKSLIYSYYPKETVLAQAFVEDACDRLDYEGSFIYDEYPDKWQIERTCREICRQMEGAGELEAMESRGKRQEGFWETLTGTLLCQEIYRRRCRRNRCRKLW</sequence>
<dbReference type="Proteomes" id="UP000822142">
    <property type="component" value="Unassembled WGS sequence"/>
</dbReference>
<organism evidence="1 2">
    <name type="scientific">Blautia hansenii</name>
    <name type="common">Ruminococcus hansenii</name>
    <dbReference type="NCBI Taxonomy" id="1322"/>
    <lineage>
        <taxon>Bacteria</taxon>
        <taxon>Bacillati</taxon>
        <taxon>Bacillota</taxon>
        <taxon>Clostridia</taxon>
        <taxon>Lachnospirales</taxon>
        <taxon>Lachnospiraceae</taxon>
        <taxon>Blautia</taxon>
    </lineage>
</organism>
<accession>A0ABX2I7B8</accession>
<protein>
    <submittedName>
        <fullName evidence="1">Uncharacterized protein</fullName>
    </submittedName>
</protein>
<proteinExistence type="predicted"/>
<evidence type="ECO:0000313" key="1">
    <source>
        <dbReference type="EMBL" id="NSJ85840.1"/>
    </source>
</evidence>
<comment type="caution">
    <text evidence="1">The sequence shown here is derived from an EMBL/GenBank/DDBJ whole genome shotgun (WGS) entry which is preliminary data.</text>
</comment>
<reference evidence="1 2" key="1">
    <citation type="journal article" date="2020" name="Cell Host Microbe">
        <title>Functional and Genomic Variation between Human-Derived Isolates of Lachnospiraceae Reveals Inter- and Intra-Species Diversity.</title>
        <authorList>
            <person name="Sorbara M.T."/>
            <person name="Littmann E.R."/>
            <person name="Fontana E."/>
            <person name="Moody T.U."/>
            <person name="Kohout C.E."/>
            <person name="Gjonbalaj M."/>
            <person name="Eaton V."/>
            <person name="Seok R."/>
            <person name="Leiner I.M."/>
            <person name="Pamer E.G."/>
        </authorList>
    </citation>
    <scope>NUCLEOTIDE SEQUENCE [LARGE SCALE GENOMIC DNA]</scope>
    <source>
        <strain evidence="1 2">MSK.15.26</strain>
    </source>
</reference>
<evidence type="ECO:0000313" key="2">
    <source>
        <dbReference type="Proteomes" id="UP000822142"/>
    </source>
</evidence>